<dbReference type="AlphaFoldDB" id="A0A6V7TSQ4"/>
<accession>A0A6V7TSQ4</accession>
<evidence type="ECO:0000313" key="1">
    <source>
        <dbReference type="EMBL" id="CAD2131913.1"/>
    </source>
</evidence>
<dbReference type="OrthoDB" id="5890789at2759"/>
<dbReference type="EMBL" id="CAJEWN010000011">
    <property type="protein sequence ID" value="CAD2131913.1"/>
    <property type="molecule type" value="Genomic_DNA"/>
</dbReference>
<protein>
    <submittedName>
        <fullName evidence="1">Uncharacterized protein</fullName>
    </submittedName>
</protein>
<evidence type="ECO:0000313" key="2">
    <source>
        <dbReference type="Proteomes" id="UP000580250"/>
    </source>
</evidence>
<dbReference type="Proteomes" id="UP000580250">
    <property type="component" value="Unassembled WGS sequence"/>
</dbReference>
<reference evidence="1 2" key="1">
    <citation type="submission" date="2020-08" db="EMBL/GenBank/DDBJ databases">
        <authorList>
            <person name="Koutsovoulos G."/>
            <person name="Danchin GJ E."/>
        </authorList>
    </citation>
    <scope>NUCLEOTIDE SEQUENCE [LARGE SCALE GENOMIC DNA]</scope>
</reference>
<proteinExistence type="predicted"/>
<comment type="caution">
    <text evidence="1">The sequence shown here is derived from an EMBL/GenBank/DDBJ whole genome shotgun (WGS) entry which is preliminary data.</text>
</comment>
<name>A0A6V7TSQ4_MELEN</name>
<gene>
    <name evidence="1" type="ORF">MENT_LOCUS3470</name>
</gene>
<organism evidence="1 2">
    <name type="scientific">Meloidogyne enterolobii</name>
    <name type="common">Root-knot nematode worm</name>
    <name type="synonym">Meloidogyne mayaguensis</name>
    <dbReference type="NCBI Taxonomy" id="390850"/>
    <lineage>
        <taxon>Eukaryota</taxon>
        <taxon>Metazoa</taxon>
        <taxon>Ecdysozoa</taxon>
        <taxon>Nematoda</taxon>
        <taxon>Chromadorea</taxon>
        <taxon>Rhabditida</taxon>
        <taxon>Tylenchina</taxon>
        <taxon>Tylenchomorpha</taxon>
        <taxon>Tylenchoidea</taxon>
        <taxon>Meloidogynidae</taxon>
        <taxon>Meloidogyninae</taxon>
        <taxon>Meloidogyne</taxon>
    </lineage>
</organism>
<sequence>MIEQSIKDLHICQFKTVVNKEILNTLNFYKVLNISIETGKKCLGKANELNKTKNICNFTKSDNHTGEILYNNGSEIGLYEVDGESKSAEVILRDRKLVVDGANEMQKQLLDLSSNGFYFRKLVVVGKSSNLFLNTSGFVLSGVRYLRAYYCVQKLAKMIQDKYRQQSSDTASYVTYTITGEIADAMKKVVSLKNNLLNYHSIEDLNDMRKNITDGIEKVATLENLVIKYGKGSSMALVGYFALNKNQFNGKFSKCNRNGEQCISFFHISAHNDTRFDVKEDDFDHEKLTEN</sequence>